<accession>A0A6A6AYM7</accession>
<evidence type="ECO:0000313" key="1">
    <source>
        <dbReference type="EMBL" id="KAF2136293.1"/>
    </source>
</evidence>
<dbReference type="AlphaFoldDB" id="A0A6A6AYM7"/>
<dbReference type="EMBL" id="ML995526">
    <property type="protein sequence ID" value="KAF2136293.1"/>
    <property type="molecule type" value="Genomic_DNA"/>
</dbReference>
<dbReference type="GeneID" id="54301148"/>
<gene>
    <name evidence="1" type="ORF">K452DRAFT_313322</name>
</gene>
<reference evidence="1" key="1">
    <citation type="journal article" date="2020" name="Stud. Mycol.">
        <title>101 Dothideomycetes genomes: a test case for predicting lifestyles and emergence of pathogens.</title>
        <authorList>
            <person name="Haridas S."/>
            <person name="Albert R."/>
            <person name="Binder M."/>
            <person name="Bloem J."/>
            <person name="Labutti K."/>
            <person name="Salamov A."/>
            <person name="Andreopoulos B."/>
            <person name="Baker S."/>
            <person name="Barry K."/>
            <person name="Bills G."/>
            <person name="Bluhm B."/>
            <person name="Cannon C."/>
            <person name="Castanera R."/>
            <person name="Culley D."/>
            <person name="Daum C."/>
            <person name="Ezra D."/>
            <person name="Gonzalez J."/>
            <person name="Henrissat B."/>
            <person name="Kuo A."/>
            <person name="Liang C."/>
            <person name="Lipzen A."/>
            <person name="Lutzoni F."/>
            <person name="Magnuson J."/>
            <person name="Mondo S."/>
            <person name="Nolan M."/>
            <person name="Ohm R."/>
            <person name="Pangilinan J."/>
            <person name="Park H.-J."/>
            <person name="Ramirez L."/>
            <person name="Alfaro M."/>
            <person name="Sun H."/>
            <person name="Tritt A."/>
            <person name="Yoshinaga Y."/>
            <person name="Zwiers L.-H."/>
            <person name="Turgeon B."/>
            <person name="Goodwin S."/>
            <person name="Spatafora J."/>
            <person name="Crous P."/>
            <person name="Grigoriev I."/>
        </authorList>
    </citation>
    <scope>NUCLEOTIDE SEQUENCE</scope>
    <source>
        <strain evidence="1">CBS 121167</strain>
    </source>
</reference>
<organism evidence="1 2">
    <name type="scientific">Aplosporella prunicola CBS 121167</name>
    <dbReference type="NCBI Taxonomy" id="1176127"/>
    <lineage>
        <taxon>Eukaryota</taxon>
        <taxon>Fungi</taxon>
        <taxon>Dikarya</taxon>
        <taxon>Ascomycota</taxon>
        <taxon>Pezizomycotina</taxon>
        <taxon>Dothideomycetes</taxon>
        <taxon>Dothideomycetes incertae sedis</taxon>
        <taxon>Botryosphaeriales</taxon>
        <taxon>Aplosporellaceae</taxon>
        <taxon>Aplosporella</taxon>
    </lineage>
</organism>
<keyword evidence="2" id="KW-1185">Reference proteome</keyword>
<protein>
    <submittedName>
        <fullName evidence="1">Uncharacterized protein</fullName>
    </submittedName>
</protein>
<name>A0A6A6AYM7_9PEZI</name>
<evidence type="ECO:0000313" key="2">
    <source>
        <dbReference type="Proteomes" id="UP000799438"/>
    </source>
</evidence>
<proteinExistence type="predicted"/>
<dbReference type="RefSeq" id="XP_033392011.1">
    <property type="nucleotide sequence ID" value="XM_033543651.1"/>
</dbReference>
<dbReference type="Proteomes" id="UP000799438">
    <property type="component" value="Unassembled WGS sequence"/>
</dbReference>
<sequence length="103" mass="11690">MASAPYSAQHGPSTSFYNPTRWTPDTHITFPALPPTHPYHALQQQWEQHTALYATINRRYRAHSTQYLSVPSDPRNDIIHYGTTGFILAALFNAPEPNPTSQR</sequence>